<accession>A0A7J8GCA2</accession>
<protein>
    <submittedName>
        <fullName evidence="2">Uncharacterized protein</fullName>
    </submittedName>
</protein>
<feature type="region of interest" description="Disordered" evidence="1">
    <location>
        <begin position="13"/>
        <end position="41"/>
    </location>
</feature>
<dbReference type="Proteomes" id="UP000593571">
    <property type="component" value="Unassembled WGS sequence"/>
</dbReference>
<comment type="caution">
    <text evidence="2">The sequence shown here is derived from an EMBL/GenBank/DDBJ whole genome shotgun (WGS) entry which is preliminary data.</text>
</comment>
<name>A0A7J8GCA2_ROUAE</name>
<proteinExistence type="predicted"/>
<dbReference type="AlphaFoldDB" id="A0A7J8GCA2"/>
<dbReference type="EMBL" id="JACASE010000006">
    <property type="protein sequence ID" value="KAF6457285.1"/>
    <property type="molecule type" value="Genomic_DNA"/>
</dbReference>
<keyword evidence="3" id="KW-1185">Reference proteome</keyword>
<evidence type="ECO:0000256" key="1">
    <source>
        <dbReference type="SAM" id="MobiDB-lite"/>
    </source>
</evidence>
<gene>
    <name evidence="2" type="ORF">HJG63_011800</name>
</gene>
<reference evidence="2 3" key="1">
    <citation type="journal article" date="2020" name="Nature">
        <title>Six reference-quality genomes reveal evolution of bat adaptations.</title>
        <authorList>
            <person name="Jebb D."/>
            <person name="Huang Z."/>
            <person name="Pippel M."/>
            <person name="Hughes G.M."/>
            <person name="Lavrichenko K."/>
            <person name="Devanna P."/>
            <person name="Winkler S."/>
            <person name="Jermiin L.S."/>
            <person name="Skirmuntt E.C."/>
            <person name="Katzourakis A."/>
            <person name="Burkitt-Gray L."/>
            <person name="Ray D.A."/>
            <person name="Sullivan K.A.M."/>
            <person name="Roscito J.G."/>
            <person name="Kirilenko B.M."/>
            <person name="Davalos L.M."/>
            <person name="Corthals A.P."/>
            <person name="Power M.L."/>
            <person name="Jones G."/>
            <person name="Ransome R.D."/>
            <person name="Dechmann D.K.N."/>
            <person name="Locatelli A.G."/>
            <person name="Puechmaille S.J."/>
            <person name="Fedrigo O."/>
            <person name="Jarvis E.D."/>
            <person name="Hiller M."/>
            <person name="Vernes S.C."/>
            <person name="Myers E.W."/>
            <person name="Teeling E.C."/>
        </authorList>
    </citation>
    <scope>NUCLEOTIDE SEQUENCE [LARGE SCALE GENOMIC DNA]</scope>
    <source>
        <strain evidence="2">MRouAeg1</strain>
        <tissue evidence="2">Muscle</tissue>
    </source>
</reference>
<organism evidence="2 3">
    <name type="scientific">Rousettus aegyptiacus</name>
    <name type="common">Egyptian fruit bat</name>
    <name type="synonym">Pteropus aegyptiacus</name>
    <dbReference type="NCBI Taxonomy" id="9407"/>
    <lineage>
        <taxon>Eukaryota</taxon>
        <taxon>Metazoa</taxon>
        <taxon>Chordata</taxon>
        <taxon>Craniata</taxon>
        <taxon>Vertebrata</taxon>
        <taxon>Euteleostomi</taxon>
        <taxon>Mammalia</taxon>
        <taxon>Eutheria</taxon>
        <taxon>Laurasiatheria</taxon>
        <taxon>Chiroptera</taxon>
        <taxon>Yinpterochiroptera</taxon>
        <taxon>Pteropodoidea</taxon>
        <taxon>Pteropodidae</taxon>
        <taxon>Rousettinae</taxon>
        <taxon>Rousettus</taxon>
    </lineage>
</organism>
<sequence length="162" mass="17894">MPIDVRSSFIRNSLNGTEPTWASAGAQAHAPRPLPTMEPHSASWRDGALLQRGGLGACAESEPVPEAAHLPYDPPSATEDEFRVAQHSGSWGRGREWHRRGYRRGTPETRVETGPSGRGHPSPPVMRVCSTARTLGRGRVRRLHARRRSVFSWSRVTLQSSQ</sequence>
<evidence type="ECO:0000313" key="3">
    <source>
        <dbReference type="Proteomes" id="UP000593571"/>
    </source>
</evidence>
<evidence type="ECO:0000313" key="2">
    <source>
        <dbReference type="EMBL" id="KAF6457285.1"/>
    </source>
</evidence>
<feature type="region of interest" description="Disordered" evidence="1">
    <location>
        <begin position="66"/>
        <end position="126"/>
    </location>
</feature>